<keyword evidence="2" id="KW-1185">Reference proteome</keyword>
<dbReference type="PANTHER" id="PTHR47331">
    <property type="entry name" value="PHD-TYPE DOMAIN-CONTAINING PROTEIN"/>
    <property type="match status" value="1"/>
</dbReference>
<evidence type="ECO:0008006" key="3">
    <source>
        <dbReference type="Google" id="ProtNLM"/>
    </source>
</evidence>
<evidence type="ECO:0000313" key="1">
    <source>
        <dbReference type="EMBL" id="KAK2547518.1"/>
    </source>
</evidence>
<proteinExistence type="predicted"/>
<sequence>MRQPVTEHQSNQARTIVDTVIQSTSPPVSESTRACFNRPVAVCSVRPNRPRVCFQVVPVKISCEGGTKQITTCAFLDGGSDATFCLESLVQELGLKDTRPTSFTMTIANLEEERSGYEVQLNIESREGDAKFPISNVLSTPNLLVTRRHEATEEDLRSSPQTSVCLILETGEQERRTAREPIAIKTPLGWTVYGPVSDVAESRVNVNFTRTEEERLNAQFERMYHEEFNEISTRVDEGMSVEDRKAQQIMDQSATLVDGHYQVKLPFRKTSPDLPDSLPTAEKRLSFGRIQYSTASIALSKKSTREKDHREKCYMTRYLNSGLFGFFLIMQCGTPGIQMNKEDIAVAAELKRMFHQVYVAPEDCGALCCLWWPGDLSKEPKTVAGYALRKTADDNKQDFSREAVDAVFRHFFVDDLLKSFAHSERAITVIKELQELLAKGGFELTKWNSNSRKVLSVFPVEERAPQVKNLDLNSQSLPTDRALGIHWNVERDTIDFAEQPNNRKGVLSSVTVATVFDSLGFESPLLLPRKAINQELCKVKFDWNDKLPEELCLRWSEWRAGLTNPEGYSTWEQIRRVVAWLIRVIHTPLKRNGISGLRPEPLTVPEMDKAEKKIVQFVQNQSFASENKETVINGRLAGLKPFEDKGILRVAGRLNHFDLPYDTKHPMILRQNSSLPPDTFEECDRFKAR</sequence>
<dbReference type="Pfam" id="PF05380">
    <property type="entry name" value="Peptidase_A17"/>
    <property type="match status" value="1"/>
</dbReference>
<comment type="caution">
    <text evidence="1">The sequence shown here is derived from an EMBL/GenBank/DDBJ whole genome shotgun (WGS) entry which is preliminary data.</text>
</comment>
<reference evidence="1" key="1">
    <citation type="journal article" date="2023" name="G3 (Bethesda)">
        <title>Whole genome assembly and annotation of the endangered Caribbean coral Acropora cervicornis.</title>
        <authorList>
            <person name="Selwyn J.D."/>
            <person name="Vollmer S.V."/>
        </authorList>
    </citation>
    <scope>NUCLEOTIDE SEQUENCE</scope>
    <source>
        <strain evidence="1">K2</strain>
    </source>
</reference>
<name>A0AAD9URU0_ACRCE</name>
<dbReference type="AlphaFoldDB" id="A0AAD9URU0"/>
<dbReference type="InterPro" id="IPR008042">
    <property type="entry name" value="Retrotrans_Pao"/>
</dbReference>
<dbReference type="Proteomes" id="UP001249851">
    <property type="component" value="Unassembled WGS sequence"/>
</dbReference>
<gene>
    <name evidence="1" type="ORF">P5673_032479</name>
</gene>
<accession>A0AAD9URU0</accession>
<dbReference type="EMBL" id="JARQWQ010000180">
    <property type="protein sequence ID" value="KAK2547518.1"/>
    <property type="molecule type" value="Genomic_DNA"/>
</dbReference>
<protein>
    <recommendedName>
        <fullName evidence="3">Peptidase aspartic putative domain-containing protein</fullName>
    </recommendedName>
</protein>
<organism evidence="1 2">
    <name type="scientific">Acropora cervicornis</name>
    <name type="common">Staghorn coral</name>
    <dbReference type="NCBI Taxonomy" id="6130"/>
    <lineage>
        <taxon>Eukaryota</taxon>
        <taxon>Metazoa</taxon>
        <taxon>Cnidaria</taxon>
        <taxon>Anthozoa</taxon>
        <taxon>Hexacorallia</taxon>
        <taxon>Scleractinia</taxon>
        <taxon>Astrocoeniina</taxon>
        <taxon>Acroporidae</taxon>
        <taxon>Acropora</taxon>
    </lineage>
</organism>
<reference evidence="1" key="2">
    <citation type="journal article" date="2023" name="Science">
        <title>Genomic signatures of disease resistance in endangered staghorn corals.</title>
        <authorList>
            <person name="Vollmer S.V."/>
            <person name="Selwyn J.D."/>
            <person name="Despard B.A."/>
            <person name="Roesel C.L."/>
        </authorList>
    </citation>
    <scope>NUCLEOTIDE SEQUENCE</scope>
    <source>
        <strain evidence="1">K2</strain>
    </source>
</reference>
<evidence type="ECO:0000313" key="2">
    <source>
        <dbReference type="Proteomes" id="UP001249851"/>
    </source>
</evidence>